<evidence type="ECO:0000313" key="2">
    <source>
        <dbReference type="Proteomes" id="UP001296104"/>
    </source>
</evidence>
<sequence length="284" mass="32450">MSREVGETSTPPEKRFMRDYTEVITVLVGPEEKSFILHKDAICSESTVFTKACSQRWEEGRELKPFKPLFTGSTAKKHNATEESVNAFPSWSSYGKLWALAHYLDHTPLRDAVIDCMLQKIEALPQLGVSLDTLCHIFESTPQNSTIQRLLLEYTAASMTPARLQKEAEKLPFPVVIYLAWKCTVFTSSTFSLPKFENRWIFHEREKETLRYWDGVMHDGARKLALTAEGFSSYTEPCPQAEEGRDEDLWSYESITAVPGYRDRSFEELRLKSLAQKTTEEGGV</sequence>
<evidence type="ECO:0000313" key="1">
    <source>
        <dbReference type="EMBL" id="CAK3776926.1"/>
    </source>
</evidence>
<gene>
    <name evidence="1" type="ORF">LECACI_7A000512</name>
</gene>
<dbReference type="Proteomes" id="UP001296104">
    <property type="component" value="Unassembled WGS sequence"/>
</dbReference>
<accession>A0AAI8W1S8</accession>
<name>A0AAI8W1S8_9PEZI</name>
<evidence type="ECO:0008006" key="3">
    <source>
        <dbReference type="Google" id="ProtNLM"/>
    </source>
</evidence>
<dbReference type="AlphaFoldDB" id="A0AAI8W1S8"/>
<dbReference type="EMBL" id="CAVMBE010000002">
    <property type="protein sequence ID" value="CAK3776926.1"/>
    <property type="molecule type" value="Genomic_DNA"/>
</dbReference>
<keyword evidence="2" id="KW-1185">Reference proteome</keyword>
<comment type="caution">
    <text evidence="1">The sequence shown here is derived from an EMBL/GenBank/DDBJ whole genome shotgun (WGS) entry which is preliminary data.</text>
</comment>
<proteinExistence type="predicted"/>
<reference evidence="1" key="1">
    <citation type="submission" date="2023-11" db="EMBL/GenBank/DDBJ databases">
        <authorList>
            <person name="Alioto T."/>
            <person name="Alioto T."/>
            <person name="Gomez Garrido J."/>
        </authorList>
    </citation>
    <scope>NUCLEOTIDE SEQUENCE</scope>
</reference>
<protein>
    <recommendedName>
        <fullName evidence="3">BTB domain-containing protein</fullName>
    </recommendedName>
</protein>
<organism evidence="1 2">
    <name type="scientific">Lecanosticta acicola</name>
    <dbReference type="NCBI Taxonomy" id="111012"/>
    <lineage>
        <taxon>Eukaryota</taxon>
        <taxon>Fungi</taxon>
        <taxon>Dikarya</taxon>
        <taxon>Ascomycota</taxon>
        <taxon>Pezizomycotina</taxon>
        <taxon>Dothideomycetes</taxon>
        <taxon>Dothideomycetidae</taxon>
        <taxon>Mycosphaerellales</taxon>
        <taxon>Mycosphaerellaceae</taxon>
        <taxon>Lecanosticta</taxon>
    </lineage>
</organism>